<gene>
    <name evidence="2" type="ORF">CPB84DRAFT_1844187</name>
</gene>
<reference evidence="2" key="1">
    <citation type="submission" date="2020-11" db="EMBL/GenBank/DDBJ databases">
        <authorList>
            <consortium name="DOE Joint Genome Institute"/>
            <person name="Ahrendt S."/>
            <person name="Riley R."/>
            <person name="Andreopoulos W."/>
            <person name="LaButti K."/>
            <person name="Pangilinan J."/>
            <person name="Ruiz-duenas F.J."/>
            <person name="Barrasa J.M."/>
            <person name="Sanchez-Garcia M."/>
            <person name="Camarero S."/>
            <person name="Miyauchi S."/>
            <person name="Serrano A."/>
            <person name="Linde D."/>
            <person name="Babiker R."/>
            <person name="Drula E."/>
            <person name="Ayuso-Fernandez I."/>
            <person name="Pacheco R."/>
            <person name="Padilla G."/>
            <person name="Ferreira P."/>
            <person name="Barriuso J."/>
            <person name="Kellner H."/>
            <person name="Castanera R."/>
            <person name="Alfaro M."/>
            <person name="Ramirez L."/>
            <person name="Pisabarro A.G."/>
            <person name="Kuo A."/>
            <person name="Tritt A."/>
            <person name="Lipzen A."/>
            <person name="He G."/>
            <person name="Yan M."/>
            <person name="Ng V."/>
            <person name="Cullen D."/>
            <person name="Martin F."/>
            <person name="Rosso M.-N."/>
            <person name="Henrissat B."/>
            <person name="Hibbett D."/>
            <person name="Martinez A.T."/>
            <person name="Grigoriev I.V."/>
        </authorList>
    </citation>
    <scope>NUCLEOTIDE SEQUENCE</scope>
    <source>
        <strain evidence="2">AH 44721</strain>
    </source>
</reference>
<protein>
    <submittedName>
        <fullName evidence="2">Glyoxalase/Bleomycin resistance protein/Dihydroxybiphenyl dioxygenase</fullName>
    </submittedName>
</protein>
<organism evidence="2 3">
    <name type="scientific">Gymnopilus junonius</name>
    <name type="common">Spectacular rustgill mushroom</name>
    <name type="synonym">Gymnopilus spectabilis subsp. junonius</name>
    <dbReference type="NCBI Taxonomy" id="109634"/>
    <lineage>
        <taxon>Eukaryota</taxon>
        <taxon>Fungi</taxon>
        <taxon>Dikarya</taxon>
        <taxon>Basidiomycota</taxon>
        <taxon>Agaricomycotina</taxon>
        <taxon>Agaricomycetes</taxon>
        <taxon>Agaricomycetidae</taxon>
        <taxon>Agaricales</taxon>
        <taxon>Agaricineae</taxon>
        <taxon>Hymenogastraceae</taxon>
        <taxon>Gymnopilus</taxon>
    </lineage>
</organism>
<dbReference type="OrthoDB" id="10249419at2759"/>
<dbReference type="InterPro" id="IPR004360">
    <property type="entry name" value="Glyas_Fos-R_dOase_dom"/>
</dbReference>
<name>A0A9P5TRP3_GYMJU</name>
<dbReference type="GO" id="GO:0051213">
    <property type="term" value="F:dioxygenase activity"/>
    <property type="evidence" value="ECO:0007669"/>
    <property type="project" value="UniProtKB-KW"/>
</dbReference>
<keyword evidence="2" id="KW-0223">Dioxygenase</keyword>
<dbReference type="PANTHER" id="PTHR35006:SF2">
    <property type="entry name" value="GLYOXALASE FAMILY PROTEIN (AFU_ORTHOLOGUE AFUA_5G14830)"/>
    <property type="match status" value="1"/>
</dbReference>
<dbReference type="InterPro" id="IPR029068">
    <property type="entry name" value="Glyas_Bleomycin-R_OHBP_Dase"/>
</dbReference>
<accession>A0A9P5TRP3</accession>
<dbReference type="Gene3D" id="3.10.180.10">
    <property type="entry name" value="2,3-Dihydroxybiphenyl 1,2-Dioxygenase, domain 1"/>
    <property type="match status" value="1"/>
</dbReference>
<feature type="domain" description="VOC" evidence="1">
    <location>
        <begin position="2"/>
        <end position="136"/>
    </location>
</feature>
<dbReference type="EMBL" id="JADNYJ010000016">
    <property type="protein sequence ID" value="KAF8907081.1"/>
    <property type="molecule type" value="Genomic_DNA"/>
</dbReference>
<comment type="caution">
    <text evidence="2">The sequence shown here is derived from an EMBL/GenBank/DDBJ whole genome shotgun (WGS) entry which is preliminary data.</text>
</comment>
<dbReference type="Pfam" id="PF00903">
    <property type="entry name" value="Glyoxalase"/>
    <property type="match status" value="1"/>
</dbReference>
<dbReference type="AlphaFoldDB" id="A0A9P5TRP3"/>
<dbReference type="Proteomes" id="UP000724874">
    <property type="component" value="Unassembled WGS sequence"/>
</dbReference>
<dbReference type="InterPro" id="IPR037523">
    <property type="entry name" value="VOC_core"/>
</dbReference>
<dbReference type="PANTHER" id="PTHR35006">
    <property type="entry name" value="GLYOXALASE FAMILY PROTEIN (AFU_ORTHOLOGUE AFUA_5G14830)"/>
    <property type="match status" value="1"/>
</dbReference>
<dbReference type="PROSITE" id="PS51819">
    <property type="entry name" value="VOC"/>
    <property type="match status" value="1"/>
</dbReference>
<evidence type="ECO:0000313" key="2">
    <source>
        <dbReference type="EMBL" id="KAF8907081.1"/>
    </source>
</evidence>
<sequence length="171" mass="18718">MPLHHLAVGVRDIDEMRDFYAAALKPLGYKVMMTYLDGKVVGMGAGYSPDFWLSHYHAREETALYDIPQEAEHIKKKTHIAFAASNRKQVRDFYNAAIAAGGKDNGKPGLRPEYFATYYGAFVLDPEGRNIEAVCLKPGFLAEPLGVTGWLTVASVLAAIGSGAAYYAGWV</sequence>
<proteinExistence type="predicted"/>
<keyword evidence="2" id="KW-0560">Oxidoreductase</keyword>
<keyword evidence="3" id="KW-1185">Reference proteome</keyword>
<evidence type="ECO:0000313" key="3">
    <source>
        <dbReference type="Proteomes" id="UP000724874"/>
    </source>
</evidence>
<dbReference type="SUPFAM" id="SSF54593">
    <property type="entry name" value="Glyoxalase/Bleomycin resistance protein/Dihydroxybiphenyl dioxygenase"/>
    <property type="match status" value="1"/>
</dbReference>
<dbReference type="CDD" id="cd07262">
    <property type="entry name" value="VOC_like"/>
    <property type="match status" value="1"/>
</dbReference>
<evidence type="ECO:0000259" key="1">
    <source>
        <dbReference type="PROSITE" id="PS51819"/>
    </source>
</evidence>